<keyword evidence="1" id="KW-0805">Transcription regulation</keyword>
<dbReference type="Pfam" id="PF00581">
    <property type="entry name" value="Rhodanese"/>
    <property type="match status" value="1"/>
</dbReference>
<name>A0A2Z4FGP0_9DELT</name>
<evidence type="ECO:0000313" key="6">
    <source>
        <dbReference type="EMBL" id="AWV88123.1"/>
    </source>
</evidence>
<proteinExistence type="predicted"/>
<reference evidence="6 7" key="1">
    <citation type="submission" date="2018-06" db="EMBL/GenBank/DDBJ databases">
        <title>Lujinxingia sediminis gen. nov. sp. nov., a new facultative anaerobic member of the class Deltaproteobacteria, and proposal of Lujinxingaceae fam. nov.</title>
        <authorList>
            <person name="Guo L.-Y."/>
            <person name="Li C.-M."/>
            <person name="Wang S."/>
            <person name="Du Z.-J."/>
        </authorList>
    </citation>
    <scope>NUCLEOTIDE SEQUENCE [LARGE SCALE GENOMIC DNA]</scope>
    <source>
        <strain evidence="6 7">FA350</strain>
    </source>
</reference>
<dbReference type="OrthoDB" id="9789348at2"/>
<dbReference type="Pfam" id="PF01022">
    <property type="entry name" value="HTH_5"/>
    <property type="match status" value="1"/>
</dbReference>
<evidence type="ECO:0000256" key="1">
    <source>
        <dbReference type="ARBA" id="ARBA00023015"/>
    </source>
</evidence>
<dbReference type="InterPro" id="IPR001845">
    <property type="entry name" value="HTH_ArsR_DNA-bd_dom"/>
</dbReference>
<dbReference type="InterPro" id="IPR011991">
    <property type="entry name" value="ArsR-like_HTH"/>
</dbReference>
<dbReference type="InterPro" id="IPR001763">
    <property type="entry name" value="Rhodanese-like_dom"/>
</dbReference>
<dbReference type="CDD" id="cd00158">
    <property type="entry name" value="RHOD"/>
    <property type="match status" value="1"/>
</dbReference>
<organism evidence="6 7">
    <name type="scientific">Bradymonas sediminis</name>
    <dbReference type="NCBI Taxonomy" id="1548548"/>
    <lineage>
        <taxon>Bacteria</taxon>
        <taxon>Deltaproteobacteria</taxon>
        <taxon>Bradymonadales</taxon>
        <taxon>Bradymonadaceae</taxon>
        <taxon>Bradymonas</taxon>
    </lineage>
</organism>
<dbReference type="InterPro" id="IPR036390">
    <property type="entry name" value="WH_DNA-bd_sf"/>
</dbReference>
<dbReference type="GO" id="GO:0003700">
    <property type="term" value="F:DNA-binding transcription factor activity"/>
    <property type="evidence" value="ECO:0007669"/>
    <property type="project" value="InterPro"/>
</dbReference>
<keyword evidence="3" id="KW-0804">Transcription</keyword>
<accession>A0A2Z4FGP0</accession>
<protein>
    <submittedName>
        <fullName evidence="6">ArsR family transcriptional regulator</fullName>
    </submittedName>
</protein>
<evidence type="ECO:0000256" key="2">
    <source>
        <dbReference type="ARBA" id="ARBA00023125"/>
    </source>
</evidence>
<evidence type="ECO:0000259" key="5">
    <source>
        <dbReference type="PROSITE" id="PS50987"/>
    </source>
</evidence>
<dbReference type="PANTHER" id="PTHR43132">
    <property type="entry name" value="ARSENICAL RESISTANCE OPERON REPRESSOR ARSR-RELATED"/>
    <property type="match status" value="1"/>
</dbReference>
<dbReference type="PRINTS" id="PR00778">
    <property type="entry name" value="HTHARSR"/>
</dbReference>
<dbReference type="SMART" id="SM00450">
    <property type="entry name" value="RHOD"/>
    <property type="match status" value="1"/>
</dbReference>
<keyword evidence="7" id="KW-1185">Reference proteome</keyword>
<dbReference type="SUPFAM" id="SSF46785">
    <property type="entry name" value="Winged helix' DNA-binding domain"/>
    <property type="match status" value="1"/>
</dbReference>
<dbReference type="GO" id="GO:0003677">
    <property type="term" value="F:DNA binding"/>
    <property type="evidence" value="ECO:0007669"/>
    <property type="project" value="UniProtKB-KW"/>
</dbReference>
<dbReference type="PROSITE" id="PS50206">
    <property type="entry name" value="RHODANESE_3"/>
    <property type="match status" value="1"/>
</dbReference>
<dbReference type="InterPro" id="IPR036873">
    <property type="entry name" value="Rhodanese-like_dom_sf"/>
</dbReference>
<dbReference type="EMBL" id="CP030032">
    <property type="protein sequence ID" value="AWV88123.1"/>
    <property type="molecule type" value="Genomic_DNA"/>
</dbReference>
<evidence type="ECO:0000259" key="4">
    <source>
        <dbReference type="PROSITE" id="PS50206"/>
    </source>
</evidence>
<evidence type="ECO:0000256" key="3">
    <source>
        <dbReference type="ARBA" id="ARBA00023163"/>
    </source>
</evidence>
<dbReference type="NCBIfam" id="NF033788">
    <property type="entry name" value="HTH_metalloreg"/>
    <property type="match status" value="1"/>
</dbReference>
<feature type="domain" description="Rhodanese" evidence="4">
    <location>
        <begin position="139"/>
        <end position="228"/>
    </location>
</feature>
<dbReference type="Gene3D" id="3.40.250.10">
    <property type="entry name" value="Rhodanese-like domain"/>
    <property type="match status" value="1"/>
</dbReference>
<sequence>MKRFSGCPNMSLNELPSQLYTQFASIGQALSNDSRLRLLNLLAQSERSVDDLAGKLGQSVANTSAHLRVLKRAHMVSTRRDGRRVFYRLSGQPALKLWLALRDMGLESVPEVREAMRVHASDPDVIPDFEGAQLLDKVERGEVILLDLRPAEEYLAGHLPRAQSVPSAELSKRIDTLPRDREVVAYCRGPYCVAAIESVAKMRAQGISARRLAPGIAEWLAAGKTLETQSNL</sequence>
<dbReference type="PANTHER" id="PTHR43132:SF8">
    <property type="entry name" value="HTH-TYPE TRANSCRIPTIONAL REGULATOR KMTR"/>
    <property type="match status" value="1"/>
</dbReference>
<evidence type="ECO:0000313" key="7">
    <source>
        <dbReference type="Proteomes" id="UP000249799"/>
    </source>
</evidence>
<dbReference type="AlphaFoldDB" id="A0A2Z4FGP0"/>
<dbReference type="RefSeq" id="WP_111331587.1">
    <property type="nucleotide sequence ID" value="NZ_CP030032.1"/>
</dbReference>
<feature type="domain" description="HTH arsR-type" evidence="5">
    <location>
        <begin position="15"/>
        <end position="109"/>
    </location>
</feature>
<dbReference type="Proteomes" id="UP000249799">
    <property type="component" value="Chromosome"/>
</dbReference>
<dbReference type="Gene3D" id="1.10.10.10">
    <property type="entry name" value="Winged helix-like DNA-binding domain superfamily/Winged helix DNA-binding domain"/>
    <property type="match status" value="1"/>
</dbReference>
<dbReference type="InterPro" id="IPR036388">
    <property type="entry name" value="WH-like_DNA-bd_sf"/>
</dbReference>
<dbReference type="CDD" id="cd00090">
    <property type="entry name" value="HTH_ARSR"/>
    <property type="match status" value="1"/>
</dbReference>
<dbReference type="PROSITE" id="PS50987">
    <property type="entry name" value="HTH_ARSR_2"/>
    <property type="match status" value="1"/>
</dbReference>
<dbReference type="InterPro" id="IPR051011">
    <property type="entry name" value="Metal_resp_trans_reg"/>
</dbReference>
<dbReference type="KEGG" id="bsed:DN745_01740"/>
<dbReference type="SMART" id="SM00418">
    <property type="entry name" value="HTH_ARSR"/>
    <property type="match status" value="1"/>
</dbReference>
<gene>
    <name evidence="6" type="ORF">DN745_01740</name>
</gene>
<keyword evidence="2" id="KW-0238">DNA-binding</keyword>